<protein>
    <submittedName>
        <fullName evidence="3">SRPBCC domain-containing protein</fullName>
    </submittedName>
</protein>
<accession>A0ABS2TI75</accession>
<gene>
    <name evidence="3" type="ORF">JVW63_09805</name>
</gene>
<keyword evidence="4" id="KW-1185">Reference proteome</keyword>
<name>A0ABS2TI75_9ACTO</name>
<dbReference type="InterPro" id="IPR023393">
    <property type="entry name" value="START-like_dom_sf"/>
</dbReference>
<evidence type="ECO:0000313" key="4">
    <source>
        <dbReference type="Proteomes" id="UP000705983"/>
    </source>
</evidence>
<sequence>MSLNTQVQAVQRKTSRNGKKHLVELEQKFASEPAEVWDALTSTDALAQWFEEPQGNLKEGGTYVLPQSRHSGKIRDCIPHKKLSITWEYENSFSSLRISLFPNGRGTRLKVSHEVPSDEHWETFGPAATGIGWDGALYALSLYLEGDARANPEEMAEIMASPEGLQFISDLAESWKRAHNYSGANHKLAELQAARTAAFYRGEKPVE</sequence>
<evidence type="ECO:0000256" key="1">
    <source>
        <dbReference type="ARBA" id="ARBA00006817"/>
    </source>
</evidence>
<evidence type="ECO:0000313" key="3">
    <source>
        <dbReference type="EMBL" id="MBM9433987.1"/>
    </source>
</evidence>
<feature type="domain" description="Activator of Hsp90 ATPase homologue 1/2-like C-terminal" evidence="2">
    <location>
        <begin position="32"/>
        <end position="144"/>
    </location>
</feature>
<reference evidence="4" key="1">
    <citation type="submission" date="2021-02" db="EMBL/GenBank/DDBJ databases">
        <title>Leucobacter sp. CX169.</title>
        <authorList>
            <person name="Cheng Y."/>
        </authorList>
    </citation>
    <scope>NUCLEOTIDE SEQUENCE [LARGE SCALE GENOMIC DNA]</scope>
    <source>
        <strain evidence="4">JY899</strain>
    </source>
</reference>
<dbReference type="RefSeq" id="WP_187997052.1">
    <property type="nucleotide sequence ID" value="NZ_JACEXG010000006.1"/>
</dbReference>
<comment type="caution">
    <text evidence="3">The sequence shown here is derived from an EMBL/GenBank/DDBJ whole genome shotgun (WGS) entry which is preliminary data.</text>
</comment>
<organism evidence="3 4">
    <name type="scientific">Flaviflexus equikiangi</name>
    <dbReference type="NCBI Taxonomy" id="2758573"/>
    <lineage>
        <taxon>Bacteria</taxon>
        <taxon>Bacillati</taxon>
        <taxon>Actinomycetota</taxon>
        <taxon>Actinomycetes</taxon>
        <taxon>Actinomycetales</taxon>
        <taxon>Actinomycetaceae</taxon>
        <taxon>Flaviflexus</taxon>
    </lineage>
</organism>
<dbReference type="SUPFAM" id="SSF55961">
    <property type="entry name" value="Bet v1-like"/>
    <property type="match status" value="1"/>
</dbReference>
<proteinExistence type="inferred from homology"/>
<evidence type="ECO:0000259" key="2">
    <source>
        <dbReference type="Pfam" id="PF08327"/>
    </source>
</evidence>
<dbReference type="Pfam" id="PF08327">
    <property type="entry name" value="AHSA1"/>
    <property type="match status" value="1"/>
</dbReference>
<dbReference type="Gene3D" id="3.30.530.20">
    <property type="match status" value="1"/>
</dbReference>
<comment type="similarity">
    <text evidence="1">Belongs to the AHA1 family.</text>
</comment>
<dbReference type="Proteomes" id="UP000705983">
    <property type="component" value="Unassembled WGS sequence"/>
</dbReference>
<dbReference type="EMBL" id="JAFFJS010000006">
    <property type="protein sequence ID" value="MBM9433987.1"/>
    <property type="molecule type" value="Genomic_DNA"/>
</dbReference>
<dbReference type="InterPro" id="IPR013538">
    <property type="entry name" value="ASHA1/2-like_C"/>
</dbReference>